<dbReference type="InterPro" id="IPR044742">
    <property type="entry name" value="DEAD/DEAH_RhlB"/>
</dbReference>
<dbReference type="SMART" id="SM00382">
    <property type="entry name" value="AAA"/>
    <property type="match status" value="2"/>
</dbReference>
<evidence type="ECO:0000259" key="12">
    <source>
        <dbReference type="PROSITE" id="PS51857"/>
    </source>
</evidence>
<dbReference type="CDD" id="cd00268">
    <property type="entry name" value="DEADc"/>
    <property type="match status" value="1"/>
</dbReference>
<feature type="transmembrane region" description="Helical" evidence="8">
    <location>
        <begin position="1385"/>
        <end position="1405"/>
    </location>
</feature>
<evidence type="ECO:0000259" key="9">
    <source>
        <dbReference type="PROSITE" id="PS50076"/>
    </source>
</evidence>
<feature type="domain" description="CSD" evidence="12">
    <location>
        <begin position="1"/>
        <end position="65"/>
    </location>
</feature>
<evidence type="ECO:0000313" key="13">
    <source>
        <dbReference type="EMBL" id="CAH2209250.1"/>
    </source>
</evidence>
<dbReference type="GO" id="GO:0034605">
    <property type="term" value="P:cellular response to heat"/>
    <property type="evidence" value="ECO:0007669"/>
    <property type="project" value="TreeGrafter"/>
</dbReference>
<keyword evidence="6" id="KW-0143">Chaperone</keyword>
<sequence length="1485" mass="168084">MEFGNIKWFNVEKGYGFIKPEGKGEDVFVHVSTLERSGIRPDELRGEDKKRGMKGERVQAIPLALQGKDILGSAQTGTGKTLAFAIPLVAKLMNEPSIGSALVIVPTRELAHQVTSEIRKLLSQSSLLRVALLIGGEPIFRQLNQLQKKPQIIIGTPGRIIDHIERKTLVTRNVGILVLDETDRMFDMGFGIQIEEIMKHLPKIRQTLMFSATLPGEIVKLTEKYLNQPERVSVDCQATTSVKIKQEVVYASESEKYGKLVTQLCQRKGSIIIFVKTKRGADQLADKLHKDDYSALAIHGDLRQHKRERVIDSFRRGRNQIMVATDVASRGLDIPHIQHVINYDVPQSQADYVHRIGRTARAGAEGFALSFVTPQDKRRLPALADKEGEPNFDCSMQSQKRNSKKIFKRPKASLNRALQIASDCKLKYAKVEHLLLALTKDVDVNYVLSRCNIRAGEIINIDNIILRNDRGNNAKGFLQDNSELTVNKVEPDVLFQRIIHKAMIRAHRLGRKEINGASILLEILSEQDLYIEELLCKQNAKDSNLIYNISNIKYSGDIEEYVTNRKIKLDKNNDISTVANKGELLKDEEVLQNYCRNLNDYARSKKIDYVIGRDYELNRTIEILLRRRKNNPLYVGEPGVGKTTIVEGLVLKIIEGSVPSALRSSIIYALDLGSLLAGTRYRGDFEERIKSIIKVIEAKPGAILFIDEIHTIIGAGSTSGSFLDAGNLLKPALARGALRCIGATTYREYSNSFEKDKALARRFQKINVKESSINDTVKILDGIKHYYERYHGVYYTKHAIKSAAELSHKYITGRILPDKAVDVIDEAGAYCKLQKSRRKIINSRDIKSTIARITNVPCGFDDMQRVKSLKENLNRAIFGQEQAIEFLVNSIKIAKSGLRSYNKPLAKYLFAGPTGVGKTELAKQLAQNMGMNLIRFDMSEYMEPHTISRMIGSPPGYVGYDQGGLLTESVSNNQYSVVLLDEIEKAHSDIYNILLQIMDYGCVTDTYGRKVNFSNTILIMTTNAGAFERNKSSIGFGYKNFNISDSEKAMERVFSPEFRNRLDAVISFSDLDADVILHIVDKFIQELKKQLVQKGISCSVEEEVKSYLAQTGYSKEMGARPIERLIEKEIKSHLAEEILNRRLIKGKKLRIYIVASLTRNQYYSNQDLRNLFSRLGIKAEEVISQEFDDVLKLVERRFRRASLKCHPDKVVGEKEKKIAEEKFKKLSADKDKLEKYLNDLKAAGISITLQREVQEKQRRINDILLRREKAVNRACLFFILANVVLGPSPQVKYCLSQLANSGKVQNIAYKFYAFSIGVWPWLFIISFCSIIYAASKQRGSQEGNLDRLNRRYNLLIAADNYVICISAAFAVCSLMSEVAQNGWPVQYGTMLIANLALDLLLIALLRTFVKAFELYGEYCTQCLYEEDAEFSYKEKFAWYDYKLVLMPLVLPIVKMYFEDLVQEKPQQHTTDPKVTPLNIGVGTRA</sequence>
<dbReference type="InterPro" id="IPR003959">
    <property type="entry name" value="ATPase_AAA_core"/>
</dbReference>
<evidence type="ECO:0000259" key="10">
    <source>
        <dbReference type="PROSITE" id="PS51192"/>
    </source>
</evidence>
<keyword evidence="2" id="KW-0547">Nucleotide-binding</keyword>
<dbReference type="CDD" id="cd00009">
    <property type="entry name" value="AAA"/>
    <property type="match status" value="1"/>
</dbReference>
<dbReference type="Gene3D" id="1.10.8.60">
    <property type="match status" value="2"/>
</dbReference>
<dbReference type="Pfam" id="PF07724">
    <property type="entry name" value="AAA_2"/>
    <property type="match status" value="1"/>
</dbReference>
<comment type="caution">
    <text evidence="13">The sequence shown here is derived from an EMBL/GenBank/DDBJ whole genome shotgun (WGS) entry which is preliminary data.</text>
</comment>
<dbReference type="InterPro" id="IPR012340">
    <property type="entry name" value="NA-bd_OB-fold"/>
</dbReference>
<evidence type="ECO:0000256" key="7">
    <source>
        <dbReference type="SAM" id="Coils"/>
    </source>
</evidence>
<evidence type="ECO:0000259" key="11">
    <source>
        <dbReference type="PROSITE" id="PS51194"/>
    </source>
</evidence>
<dbReference type="SUPFAM" id="SSF52540">
    <property type="entry name" value="P-loop containing nucleoside triphosphate hydrolases"/>
    <property type="match status" value="3"/>
</dbReference>
<dbReference type="CDD" id="cd19499">
    <property type="entry name" value="RecA-like_ClpB_Hsp104-like"/>
    <property type="match status" value="1"/>
</dbReference>
<dbReference type="InterPro" id="IPR019489">
    <property type="entry name" value="Clp_ATPase_C"/>
</dbReference>
<keyword evidence="8" id="KW-0472">Membrane</keyword>
<dbReference type="InterPro" id="IPR001650">
    <property type="entry name" value="Helicase_C-like"/>
</dbReference>
<dbReference type="GO" id="GO:0005737">
    <property type="term" value="C:cytoplasm"/>
    <property type="evidence" value="ECO:0007669"/>
    <property type="project" value="TreeGrafter"/>
</dbReference>
<dbReference type="EMBL" id="CAKXAJ010005785">
    <property type="protein sequence ID" value="CAH2209250.1"/>
    <property type="molecule type" value="Genomic_DNA"/>
</dbReference>
<dbReference type="Gene3D" id="1.10.1780.10">
    <property type="entry name" value="Clp, N-terminal domain"/>
    <property type="match status" value="1"/>
</dbReference>
<protein>
    <submittedName>
        <fullName evidence="13">Jg24745 protein</fullName>
    </submittedName>
</protein>
<evidence type="ECO:0000256" key="3">
    <source>
        <dbReference type="ARBA" id="ARBA00022801"/>
    </source>
</evidence>
<dbReference type="PROSITE" id="PS00870">
    <property type="entry name" value="CLPAB_1"/>
    <property type="match status" value="1"/>
</dbReference>
<feature type="transmembrane region" description="Helical" evidence="8">
    <location>
        <begin position="1311"/>
        <end position="1333"/>
    </location>
</feature>
<dbReference type="SMART" id="SM00357">
    <property type="entry name" value="CSP"/>
    <property type="match status" value="1"/>
</dbReference>
<name>A0A8S4QJP8_9NEOP</name>
<dbReference type="PROSITE" id="PS51194">
    <property type="entry name" value="HELICASE_CTER"/>
    <property type="match status" value="1"/>
</dbReference>
<dbReference type="Proteomes" id="UP000838756">
    <property type="component" value="Unassembled WGS sequence"/>
</dbReference>
<dbReference type="InterPro" id="IPR014001">
    <property type="entry name" value="Helicase_ATP-bd"/>
</dbReference>
<dbReference type="SUPFAM" id="SSF50249">
    <property type="entry name" value="Nucleic acid-binding proteins"/>
    <property type="match status" value="1"/>
</dbReference>
<dbReference type="Gene3D" id="1.10.287.110">
    <property type="entry name" value="DnaJ domain"/>
    <property type="match status" value="1"/>
</dbReference>
<dbReference type="GO" id="GO:0003676">
    <property type="term" value="F:nucleic acid binding"/>
    <property type="evidence" value="ECO:0007669"/>
    <property type="project" value="InterPro"/>
</dbReference>
<dbReference type="InterPro" id="IPR011545">
    <property type="entry name" value="DEAD/DEAH_box_helicase_dom"/>
</dbReference>
<dbReference type="InterPro" id="IPR027417">
    <property type="entry name" value="P-loop_NTPase"/>
</dbReference>
<dbReference type="PRINTS" id="PR00300">
    <property type="entry name" value="CLPPROTEASEA"/>
</dbReference>
<dbReference type="Pfam" id="PF00270">
    <property type="entry name" value="DEAD"/>
    <property type="match status" value="1"/>
</dbReference>
<evidence type="ECO:0000256" key="1">
    <source>
        <dbReference type="ARBA" id="ARBA00022737"/>
    </source>
</evidence>
<accession>A0A8S4QJP8</accession>
<feature type="domain" description="Helicase C-terminal" evidence="11">
    <location>
        <begin position="243"/>
        <end position="404"/>
    </location>
</feature>
<dbReference type="Pfam" id="PF00313">
    <property type="entry name" value="CSD"/>
    <property type="match status" value="1"/>
</dbReference>
<evidence type="ECO:0000256" key="8">
    <source>
        <dbReference type="SAM" id="Phobius"/>
    </source>
</evidence>
<dbReference type="SMART" id="SM00490">
    <property type="entry name" value="HELICc"/>
    <property type="match status" value="1"/>
</dbReference>
<evidence type="ECO:0000313" key="14">
    <source>
        <dbReference type="Proteomes" id="UP000838756"/>
    </source>
</evidence>
<feature type="coiled-coil region" evidence="7">
    <location>
        <begin position="1216"/>
        <end position="1273"/>
    </location>
</feature>
<feature type="domain" description="J" evidence="9">
    <location>
        <begin position="1170"/>
        <end position="1258"/>
    </location>
</feature>
<dbReference type="Gene3D" id="2.40.50.140">
    <property type="entry name" value="Nucleic acid-binding proteins"/>
    <property type="match status" value="1"/>
</dbReference>
<evidence type="ECO:0000256" key="6">
    <source>
        <dbReference type="ARBA" id="ARBA00023186"/>
    </source>
</evidence>
<keyword evidence="8" id="KW-0812">Transmembrane</keyword>
<keyword evidence="1" id="KW-0677">Repeat</keyword>
<dbReference type="InterPro" id="IPR036869">
    <property type="entry name" value="J_dom_sf"/>
</dbReference>
<dbReference type="PANTHER" id="PTHR11638">
    <property type="entry name" value="ATP-DEPENDENT CLP PROTEASE"/>
    <property type="match status" value="1"/>
</dbReference>
<dbReference type="PANTHER" id="PTHR11638:SF111">
    <property type="entry name" value="ATP-DEPENDENT CLP PROTEASE ATP-BINDING SUBUNIT CLPA"/>
    <property type="match status" value="1"/>
</dbReference>
<dbReference type="PROSITE" id="PS51857">
    <property type="entry name" value="CSD_2"/>
    <property type="match status" value="1"/>
</dbReference>
<keyword evidence="5" id="KW-0067">ATP-binding</keyword>
<dbReference type="InterPro" id="IPR041546">
    <property type="entry name" value="ClpA/ClpB_AAA_lid"/>
</dbReference>
<dbReference type="PRINTS" id="PR00050">
    <property type="entry name" value="COLDSHOCK"/>
</dbReference>
<dbReference type="InterPro" id="IPR003593">
    <property type="entry name" value="AAA+_ATPase"/>
</dbReference>
<dbReference type="CDD" id="cd04458">
    <property type="entry name" value="CSP_CDS"/>
    <property type="match status" value="1"/>
</dbReference>
<reference evidence="13" key="1">
    <citation type="submission" date="2022-03" db="EMBL/GenBank/DDBJ databases">
        <authorList>
            <person name="Lindestad O."/>
        </authorList>
    </citation>
    <scope>NUCLEOTIDE SEQUENCE</scope>
</reference>
<dbReference type="GO" id="GO:0016887">
    <property type="term" value="F:ATP hydrolysis activity"/>
    <property type="evidence" value="ECO:0007669"/>
    <property type="project" value="InterPro"/>
</dbReference>
<dbReference type="SMART" id="SM01086">
    <property type="entry name" value="ClpB_D2-small"/>
    <property type="match status" value="1"/>
</dbReference>
<evidence type="ECO:0000256" key="2">
    <source>
        <dbReference type="ARBA" id="ARBA00022741"/>
    </source>
</evidence>
<feature type="domain" description="Helicase ATP-binding" evidence="10">
    <location>
        <begin position="61"/>
        <end position="232"/>
    </location>
</feature>
<keyword evidence="14" id="KW-1185">Reference proteome</keyword>
<dbReference type="Pfam" id="PF00004">
    <property type="entry name" value="AAA"/>
    <property type="match status" value="1"/>
</dbReference>
<dbReference type="Pfam" id="PF00271">
    <property type="entry name" value="Helicase_C"/>
    <property type="match status" value="1"/>
</dbReference>
<dbReference type="SUPFAM" id="SSF46565">
    <property type="entry name" value="Chaperone J-domain"/>
    <property type="match status" value="1"/>
</dbReference>
<evidence type="ECO:0000256" key="5">
    <source>
        <dbReference type="ARBA" id="ARBA00022840"/>
    </source>
</evidence>
<keyword evidence="4" id="KW-0347">Helicase</keyword>
<dbReference type="Pfam" id="PF10431">
    <property type="entry name" value="ClpB_D2-small"/>
    <property type="match status" value="1"/>
</dbReference>
<dbReference type="InterPro" id="IPR011129">
    <property type="entry name" value="CSD"/>
</dbReference>
<dbReference type="OrthoDB" id="7127554at2759"/>
<dbReference type="InterPro" id="IPR036628">
    <property type="entry name" value="Clp_N_dom_sf"/>
</dbReference>
<dbReference type="InterPro" id="IPR004176">
    <property type="entry name" value="Clp_R_N"/>
</dbReference>
<dbReference type="Gene3D" id="3.40.50.300">
    <property type="entry name" value="P-loop containing nucleotide triphosphate hydrolases"/>
    <property type="match status" value="4"/>
</dbReference>
<dbReference type="SUPFAM" id="SSF81923">
    <property type="entry name" value="Double Clp-N motif"/>
    <property type="match status" value="1"/>
</dbReference>
<evidence type="ECO:0000256" key="4">
    <source>
        <dbReference type="ARBA" id="ARBA00022806"/>
    </source>
</evidence>
<dbReference type="PROSITE" id="PS51192">
    <property type="entry name" value="HELICASE_ATP_BIND_1"/>
    <property type="match status" value="1"/>
</dbReference>
<dbReference type="InterPro" id="IPR019844">
    <property type="entry name" value="CSD_CS"/>
</dbReference>
<dbReference type="Pfam" id="PF02861">
    <property type="entry name" value="Clp_N"/>
    <property type="match status" value="1"/>
</dbReference>
<dbReference type="SMART" id="SM00487">
    <property type="entry name" value="DEXDc"/>
    <property type="match status" value="1"/>
</dbReference>
<dbReference type="PROSITE" id="PS00352">
    <property type="entry name" value="CSD_1"/>
    <property type="match status" value="1"/>
</dbReference>
<dbReference type="InterPro" id="IPR018368">
    <property type="entry name" value="ClpA/B_CS1"/>
</dbReference>
<proteinExistence type="predicted"/>
<gene>
    <name evidence="13" type="primary">jg24745</name>
    <name evidence="13" type="ORF">PAEG_LOCUS1649</name>
</gene>
<dbReference type="InterPro" id="IPR001270">
    <property type="entry name" value="ClpA/B"/>
</dbReference>
<organism evidence="13 14">
    <name type="scientific">Pararge aegeria aegeria</name>
    <dbReference type="NCBI Taxonomy" id="348720"/>
    <lineage>
        <taxon>Eukaryota</taxon>
        <taxon>Metazoa</taxon>
        <taxon>Ecdysozoa</taxon>
        <taxon>Arthropoda</taxon>
        <taxon>Hexapoda</taxon>
        <taxon>Insecta</taxon>
        <taxon>Pterygota</taxon>
        <taxon>Neoptera</taxon>
        <taxon>Endopterygota</taxon>
        <taxon>Lepidoptera</taxon>
        <taxon>Glossata</taxon>
        <taxon>Ditrysia</taxon>
        <taxon>Papilionoidea</taxon>
        <taxon>Nymphalidae</taxon>
        <taxon>Satyrinae</taxon>
        <taxon>Satyrini</taxon>
        <taxon>Parargina</taxon>
        <taxon>Pararge</taxon>
    </lineage>
</organism>
<dbReference type="CDD" id="cd18787">
    <property type="entry name" value="SF2_C_DEAD"/>
    <property type="match status" value="1"/>
</dbReference>
<dbReference type="GO" id="GO:0005524">
    <property type="term" value="F:ATP binding"/>
    <property type="evidence" value="ECO:0007669"/>
    <property type="project" value="UniProtKB-KW"/>
</dbReference>
<dbReference type="PROSITE" id="PS50076">
    <property type="entry name" value="DNAJ_2"/>
    <property type="match status" value="1"/>
</dbReference>
<keyword evidence="7" id="KW-0175">Coiled coil</keyword>
<dbReference type="Pfam" id="PF17871">
    <property type="entry name" value="AAA_lid_9"/>
    <property type="match status" value="1"/>
</dbReference>
<keyword evidence="3" id="KW-0378">Hydrolase</keyword>
<feature type="transmembrane region" description="Helical" evidence="8">
    <location>
        <begin position="1354"/>
        <end position="1379"/>
    </location>
</feature>
<dbReference type="InterPro" id="IPR001623">
    <property type="entry name" value="DnaJ_domain"/>
</dbReference>
<dbReference type="InterPro" id="IPR050130">
    <property type="entry name" value="ClpA_ClpB"/>
</dbReference>
<dbReference type="InterPro" id="IPR002059">
    <property type="entry name" value="CSP_DNA-bd"/>
</dbReference>
<keyword evidence="8" id="KW-1133">Transmembrane helix</keyword>